<dbReference type="InterPro" id="IPR022170">
    <property type="entry name" value="MUL1-like"/>
</dbReference>
<dbReference type="GO" id="GO:0008270">
    <property type="term" value="F:zinc ion binding"/>
    <property type="evidence" value="ECO:0007669"/>
    <property type="project" value="UniProtKB-KW"/>
</dbReference>
<dbReference type="SMART" id="SM00184">
    <property type="entry name" value="RING"/>
    <property type="match status" value="1"/>
</dbReference>
<dbReference type="GO" id="GO:0061630">
    <property type="term" value="F:ubiquitin protein ligase activity"/>
    <property type="evidence" value="ECO:0007669"/>
    <property type="project" value="UniProtKB-EC"/>
</dbReference>
<gene>
    <name evidence="15" type="ORF">FRX31_012764</name>
</gene>
<dbReference type="Pfam" id="PF13920">
    <property type="entry name" value="zf-C3HC4_3"/>
    <property type="match status" value="1"/>
</dbReference>
<evidence type="ECO:0000256" key="5">
    <source>
        <dbReference type="ARBA" id="ARBA00022692"/>
    </source>
</evidence>
<dbReference type="EC" id="2.3.2.27" evidence="3"/>
<dbReference type="SUPFAM" id="SSF57850">
    <property type="entry name" value="RING/U-box"/>
    <property type="match status" value="1"/>
</dbReference>
<feature type="transmembrane region" description="Helical" evidence="13">
    <location>
        <begin position="286"/>
        <end position="307"/>
    </location>
</feature>
<comment type="caution">
    <text evidence="15">The sequence shown here is derived from an EMBL/GenBank/DDBJ whole genome shotgun (WGS) entry which is preliminary data.</text>
</comment>
<evidence type="ECO:0000256" key="4">
    <source>
        <dbReference type="ARBA" id="ARBA00022679"/>
    </source>
</evidence>
<dbReference type="EMBL" id="JABWDY010014416">
    <property type="protein sequence ID" value="KAF5197649.1"/>
    <property type="molecule type" value="Genomic_DNA"/>
</dbReference>
<evidence type="ECO:0000256" key="12">
    <source>
        <dbReference type="PROSITE-ProRule" id="PRU00175"/>
    </source>
</evidence>
<comment type="subcellular location">
    <subcellularLocation>
        <location evidence="2">Membrane</location>
        <topology evidence="2">Multi-pass membrane protein</topology>
    </subcellularLocation>
</comment>
<dbReference type="AlphaFoldDB" id="A0A7J6WJT3"/>
<sequence>MSSTINDRLVSLLTQLALATDGLGAGVVLAFFTIQAWKNFRYTSSALERIRHAKSVTISDLRSLLIDDNSSQTQSDKQFVIIRGLVEAKSVVDGSWKNLMPSSSSSSSIGNSGGLLVSHQSGAKGVVLQNTQTCVYNDIKGLFGYAFDFRSLFGNPLRGQKTLSLSTIPFVLVQNGDSKSPDSTDYVFVNLEGSLHPLPLTTCYHHLQPIPTTPYTLIQAIAGYTYPVGLLDEEKILPLGKEITAVGHCTLQDGNPQINACKKIPYFLSDMTKDQMIVHLVSRKKILFWVGIVLGSVSLGVLGYSLTRSWQRLKEWRHRRQIQHSREEEIANLDATTEDNRADEETEDIPEGQLCIICLMRRKRAAFVPCGHFVCCYRCALSVERDSAPKCPLCRQNIRTSVRIYDS</sequence>
<evidence type="ECO:0000256" key="13">
    <source>
        <dbReference type="SAM" id="Phobius"/>
    </source>
</evidence>
<dbReference type="FunFam" id="1.10.1170.10:FF:000002">
    <property type="entry name" value="Baculoviral IAP repeat containing 7"/>
    <property type="match status" value="1"/>
</dbReference>
<evidence type="ECO:0000259" key="14">
    <source>
        <dbReference type="PROSITE" id="PS50089"/>
    </source>
</evidence>
<evidence type="ECO:0000256" key="11">
    <source>
        <dbReference type="ARBA" id="ARBA00023136"/>
    </source>
</evidence>
<feature type="domain" description="RING-type" evidence="14">
    <location>
        <begin position="355"/>
        <end position="395"/>
    </location>
</feature>
<evidence type="ECO:0000256" key="8">
    <source>
        <dbReference type="ARBA" id="ARBA00022786"/>
    </source>
</evidence>
<dbReference type="OrthoDB" id="1711136at2759"/>
<dbReference type="PANTHER" id="PTHR47355">
    <property type="entry name" value="E3 UBIQUITIN-PROTEIN LIGASE SPL2"/>
    <property type="match status" value="1"/>
</dbReference>
<accession>A0A7J6WJT3</accession>
<evidence type="ECO:0000313" key="15">
    <source>
        <dbReference type="EMBL" id="KAF5197649.1"/>
    </source>
</evidence>
<keyword evidence="16" id="KW-1185">Reference proteome</keyword>
<dbReference type="GO" id="GO:0016567">
    <property type="term" value="P:protein ubiquitination"/>
    <property type="evidence" value="ECO:0007669"/>
    <property type="project" value="InterPro"/>
</dbReference>
<evidence type="ECO:0000256" key="2">
    <source>
        <dbReference type="ARBA" id="ARBA00004141"/>
    </source>
</evidence>
<keyword evidence="10 13" id="KW-1133">Transmembrane helix</keyword>
<keyword evidence="4" id="KW-0808">Transferase</keyword>
<protein>
    <recommendedName>
        <fullName evidence="3">RING-type E3 ubiquitin transferase</fullName>
        <ecNumber evidence="3">2.3.2.27</ecNumber>
    </recommendedName>
</protein>
<name>A0A7J6WJT3_THATH</name>
<dbReference type="PANTHER" id="PTHR47355:SF1">
    <property type="entry name" value="E3 UBIQUITIN-PROTEIN LIGASE SPL2"/>
    <property type="match status" value="1"/>
</dbReference>
<evidence type="ECO:0000313" key="16">
    <source>
        <dbReference type="Proteomes" id="UP000554482"/>
    </source>
</evidence>
<comment type="catalytic activity">
    <reaction evidence="1">
        <text>S-ubiquitinyl-[E2 ubiquitin-conjugating enzyme]-L-cysteine + [acceptor protein]-L-lysine = [E2 ubiquitin-conjugating enzyme]-L-cysteine + N(6)-ubiquitinyl-[acceptor protein]-L-lysine.</text>
        <dbReference type="EC" id="2.3.2.27"/>
    </reaction>
</comment>
<keyword evidence="9" id="KW-0862">Zinc</keyword>
<keyword evidence="7 12" id="KW-0863">Zinc-finger</keyword>
<keyword evidence="8" id="KW-0833">Ubl conjugation pathway</keyword>
<keyword evidence="5 13" id="KW-0812">Transmembrane</keyword>
<dbReference type="InterPro" id="IPR013083">
    <property type="entry name" value="Znf_RING/FYVE/PHD"/>
</dbReference>
<proteinExistence type="predicted"/>
<evidence type="ECO:0000256" key="9">
    <source>
        <dbReference type="ARBA" id="ARBA00022833"/>
    </source>
</evidence>
<evidence type="ECO:0000256" key="10">
    <source>
        <dbReference type="ARBA" id="ARBA00022989"/>
    </source>
</evidence>
<evidence type="ECO:0000256" key="1">
    <source>
        <dbReference type="ARBA" id="ARBA00000900"/>
    </source>
</evidence>
<evidence type="ECO:0000256" key="7">
    <source>
        <dbReference type="ARBA" id="ARBA00022771"/>
    </source>
</evidence>
<dbReference type="InterPro" id="IPR044247">
    <property type="entry name" value="SPL2-like"/>
</dbReference>
<keyword evidence="6" id="KW-0479">Metal-binding</keyword>
<dbReference type="Gene3D" id="3.30.40.10">
    <property type="entry name" value="Zinc/RING finger domain, C3HC4 (zinc finger)"/>
    <property type="match status" value="1"/>
</dbReference>
<dbReference type="CDD" id="cd23145">
    <property type="entry name" value="RING-HC_SPL2-like"/>
    <property type="match status" value="1"/>
</dbReference>
<evidence type="ECO:0000256" key="3">
    <source>
        <dbReference type="ARBA" id="ARBA00012483"/>
    </source>
</evidence>
<dbReference type="Pfam" id="PF12483">
    <property type="entry name" value="GIDE"/>
    <property type="match status" value="1"/>
</dbReference>
<dbReference type="PROSITE" id="PS50089">
    <property type="entry name" value="ZF_RING_2"/>
    <property type="match status" value="1"/>
</dbReference>
<dbReference type="GO" id="GO:0016020">
    <property type="term" value="C:membrane"/>
    <property type="evidence" value="ECO:0007669"/>
    <property type="project" value="UniProtKB-SubCell"/>
</dbReference>
<dbReference type="Proteomes" id="UP000554482">
    <property type="component" value="Unassembled WGS sequence"/>
</dbReference>
<keyword evidence="11 13" id="KW-0472">Membrane</keyword>
<evidence type="ECO:0000256" key="6">
    <source>
        <dbReference type="ARBA" id="ARBA00022723"/>
    </source>
</evidence>
<reference evidence="15 16" key="1">
    <citation type="submission" date="2020-06" db="EMBL/GenBank/DDBJ databases">
        <title>Transcriptomic and genomic resources for Thalictrum thalictroides and T. hernandezii: Facilitating candidate gene discovery in an emerging model plant lineage.</title>
        <authorList>
            <person name="Arias T."/>
            <person name="Riano-Pachon D.M."/>
            <person name="Di Stilio V.S."/>
        </authorList>
    </citation>
    <scope>NUCLEOTIDE SEQUENCE [LARGE SCALE GENOMIC DNA]</scope>
    <source>
        <strain evidence="16">cv. WT478/WT964</strain>
        <tissue evidence="15">Leaves</tissue>
    </source>
</reference>
<dbReference type="InterPro" id="IPR001841">
    <property type="entry name" value="Znf_RING"/>
</dbReference>
<organism evidence="15 16">
    <name type="scientific">Thalictrum thalictroides</name>
    <name type="common">Rue-anemone</name>
    <name type="synonym">Anemone thalictroides</name>
    <dbReference type="NCBI Taxonomy" id="46969"/>
    <lineage>
        <taxon>Eukaryota</taxon>
        <taxon>Viridiplantae</taxon>
        <taxon>Streptophyta</taxon>
        <taxon>Embryophyta</taxon>
        <taxon>Tracheophyta</taxon>
        <taxon>Spermatophyta</taxon>
        <taxon>Magnoliopsida</taxon>
        <taxon>Ranunculales</taxon>
        <taxon>Ranunculaceae</taxon>
        <taxon>Thalictroideae</taxon>
        <taxon>Thalictrum</taxon>
    </lineage>
</organism>